<accession>A0AAE2YMX4</accession>
<organism evidence="2 3">
    <name type="scientific">Igneacidithiobacillus copahuensis</name>
    <dbReference type="NCBI Taxonomy" id="2724909"/>
    <lineage>
        <taxon>Bacteria</taxon>
        <taxon>Pseudomonadati</taxon>
        <taxon>Pseudomonadota</taxon>
        <taxon>Acidithiobacillia</taxon>
        <taxon>Acidithiobacillales</taxon>
        <taxon>Acidithiobacillaceae</taxon>
        <taxon>Igneacidithiobacillus</taxon>
    </lineage>
</organism>
<evidence type="ECO:0000313" key="2">
    <source>
        <dbReference type="EMBL" id="MBU2787079.1"/>
    </source>
</evidence>
<gene>
    <name evidence="2" type="ORF">HFQ13_02445</name>
</gene>
<feature type="chain" id="PRO_5042283032" description="Lipoprotein" evidence="1">
    <location>
        <begin position="21"/>
        <end position="177"/>
    </location>
</feature>
<evidence type="ECO:0000256" key="1">
    <source>
        <dbReference type="SAM" id="SignalP"/>
    </source>
</evidence>
<dbReference type="AlphaFoldDB" id="A0AAE2YMX4"/>
<comment type="caution">
    <text evidence="2">The sequence shown here is derived from an EMBL/GenBank/DDBJ whole genome shotgun (WGS) entry which is preliminary data.</text>
</comment>
<evidence type="ECO:0008006" key="4">
    <source>
        <dbReference type="Google" id="ProtNLM"/>
    </source>
</evidence>
<dbReference type="PROSITE" id="PS51257">
    <property type="entry name" value="PROKAR_LIPOPROTEIN"/>
    <property type="match status" value="1"/>
</dbReference>
<feature type="signal peptide" evidence="1">
    <location>
        <begin position="1"/>
        <end position="20"/>
    </location>
</feature>
<reference evidence="2" key="1">
    <citation type="journal article" date="2021" name="ISME J.">
        <title>Genomic evolution of the class Acidithiobacillia: deep-branching Proteobacteria living in extreme acidic conditions.</title>
        <authorList>
            <person name="Moya-Beltran A."/>
            <person name="Beard S."/>
            <person name="Rojas-Villalobos C."/>
            <person name="Issotta F."/>
            <person name="Gallardo Y."/>
            <person name="Ulloa R."/>
            <person name="Giaveno A."/>
            <person name="Degli Esposti M."/>
            <person name="Johnson D.B."/>
            <person name="Quatrini R."/>
        </authorList>
    </citation>
    <scope>NUCLEOTIDE SEQUENCE</scope>
    <source>
        <strain evidence="2">VAN18-1</strain>
    </source>
</reference>
<dbReference type="Proteomes" id="UP001197378">
    <property type="component" value="Unassembled WGS sequence"/>
</dbReference>
<name>A0AAE2YMX4_9PROT</name>
<keyword evidence="1" id="KW-0732">Signal</keyword>
<evidence type="ECO:0000313" key="3">
    <source>
        <dbReference type="Proteomes" id="UP001197378"/>
    </source>
</evidence>
<dbReference type="EMBL" id="JAAXYO010000033">
    <property type="protein sequence ID" value="MBU2787079.1"/>
    <property type="molecule type" value="Genomic_DNA"/>
</dbReference>
<proteinExistence type="predicted"/>
<dbReference type="RefSeq" id="WP_215871397.1">
    <property type="nucleotide sequence ID" value="NZ_JAAXYO010000033.1"/>
</dbReference>
<keyword evidence="3" id="KW-1185">Reference proteome</keyword>
<sequence>MRKLQVPLFLLATGLLGACAQIPAPGPNSTALAQTRASQADQAAQMAQERLAAVATQRRAAERHFCSSWKASLDLVRRDAIGCVHATPEQQGACWDAVANWAGAKSEYYAALQRLFAGHPYAEPAQAAGSFFQQTQTWAQNCRGNIQACLQEADQSSMQAQKAAVNQFCAGHGGPPS</sequence>
<protein>
    <recommendedName>
        <fullName evidence="4">Lipoprotein</fullName>
    </recommendedName>
</protein>